<organism evidence="5 6">
    <name type="scientific">Halomonas flagellata</name>
    <dbReference type="NCBI Taxonomy" id="2920385"/>
    <lineage>
        <taxon>Bacteria</taxon>
        <taxon>Pseudomonadati</taxon>
        <taxon>Pseudomonadota</taxon>
        <taxon>Gammaproteobacteria</taxon>
        <taxon>Oceanospirillales</taxon>
        <taxon>Halomonadaceae</taxon>
        <taxon>Halomonas</taxon>
    </lineage>
</organism>
<dbReference type="RefSeq" id="WP_240568786.1">
    <property type="nucleotide sequence ID" value="NZ_JAKVPY010000016.1"/>
</dbReference>
<proteinExistence type="predicted"/>
<evidence type="ECO:0000313" key="6">
    <source>
        <dbReference type="Proteomes" id="UP001202117"/>
    </source>
</evidence>
<dbReference type="InterPro" id="IPR046839">
    <property type="entry name" value="ABC_toxin_N"/>
</dbReference>
<feature type="domain" description="Neuraminidase-like" evidence="3">
    <location>
        <begin position="1658"/>
        <end position="1806"/>
    </location>
</feature>
<protein>
    <submittedName>
        <fullName evidence="5">Neuraminidase-like domain-containing protein</fullName>
    </submittedName>
</protein>
<comment type="caution">
    <text evidence="5">The sequence shown here is derived from an EMBL/GenBank/DDBJ whole genome shotgun (WGS) entry which is preliminary data.</text>
</comment>
<keyword evidence="6" id="KW-1185">Reference proteome</keyword>
<evidence type="ECO:0000259" key="4">
    <source>
        <dbReference type="Pfam" id="PF20220"/>
    </source>
</evidence>
<dbReference type="Pfam" id="PF20220">
    <property type="entry name" value="ABC_toxin_N"/>
    <property type="match status" value="1"/>
</dbReference>
<dbReference type="InterPro" id="IPR040840">
    <property type="entry name" value="TcA_TcB_BD"/>
</dbReference>
<feature type="domain" description="Tc toxin complex TcA C-terminal TcB-binding" evidence="2">
    <location>
        <begin position="2752"/>
        <end position="3039"/>
    </location>
</feature>
<reference evidence="5 6" key="1">
    <citation type="submission" date="2022-02" db="EMBL/GenBank/DDBJ databases">
        <title>Halomonas fukangensis sp. nov., a halophilic bacterium isolated from a bulk soil of Kalidium foliatum at Fukang.</title>
        <authorList>
            <person name="Huang Y."/>
        </authorList>
    </citation>
    <scope>NUCLEOTIDE SEQUENCE [LARGE SCALE GENOMIC DNA]</scope>
    <source>
        <strain evidence="5 6">EGI 63088</strain>
    </source>
</reference>
<dbReference type="InterPro" id="IPR041079">
    <property type="entry name" value="Neuraminidase-like"/>
</dbReference>
<feature type="region of interest" description="Disordered" evidence="1">
    <location>
        <begin position="1092"/>
        <end position="1111"/>
    </location>
</feature>
<evidence type="ECO:0000313" key="5">
    <source>
        <dbReference type="EMBL" id="MCH4564160.1"/>
    </source>
</evidence>
<gene>
    <name evidence="5" type="ORF">MKP05_13665</name>
</gene>
<dbReference type="Pfam" id="PF18413">
    <property type="entry name" value="Neuraminidase"/>
    <property type="match status" value="1"/>
</dbReference>
<evidence type="ECO:0000259" key="2">
    <source>
        <dbReference type="Pfam" id="PF18276"/>
    </source>
</evidence>
<dbReference type="EMBL" id="JAKVPY010000016">
    <property type="protein sequence ID" value="MCH4564160.1"/>
    <property type="molecule type" value="Genomic_DNA"/>
</dbReference>
<evidence type="ECO:0000256" key="1">
    <source>
        <dbReference type="SAM" id="MobiDB-lite"/>
    </source>
</evidence>
<sequence>MSGVKVQLASPRFTDFFADNDDFDLMTHDFFDPQARQDLKGERAVLEEHLEALKPYQRLFRLFPSERLSEHLAATQGPSSIERIAAGLIDFGYDSAHLIAAASPLRFERECLSIFGGDAPFTREVRRRAGQVMAAARHAFANARSLAASPFDASSVVKYAEPEVTEYFQSLPSYQSLFGSLDYIEVPHGASIFGPAAYLLDIMRITDEYITDYNEATIPSGFTLRERRPDLFDQVKLDAATTTATLPYISLVNEIMEARLATALDGDPYETLTLAPYPFNLPFNRPWVATRRYVAKTGSSLEAIGQAMLASPPEVPNDRRSTLATTALGLCPEQVEELTTVNSDDATIGAQYGLSAVSDAMPKEGNGQIAFTKGEFTATGVNVNLDEVFSVGQRLETEGQLRTVTAISKQGEITVDVPWVSDSAGTTYRVHGFPVDLTNASCFRDIAGRVSFQRLQTLLTQQLSPAEWAAKEANAFFINHTDEGLDPMAQQQGDPTLGNVVTSLANVSPKRLDRLSRFIRLVNWCNVDATAADWLMRVADASDITPDFLVVLTATKRLAEDLRLDLDTSAAMAGPFKTSGKGDGPTSTAPFDNVFNSPSLLKGADPYTARDPIPFDPTRPLAWAPGGLTGSGVTGNLRAATASTATLATKAPDRDGHFDGFQITITKGPGAGQKRIIRTYNGTDRQVTLYEDWQDTPDKRSEYAIVNTSDLTDRLAAALSTRQSELAMLGDYYQAENFPDEPGITLDLSALTGLWRLARMASTYRLSITEYLVVRRLAGVTGVYATDTQTALDDAHAAIAMIEWLRARKMSAYELDYIENGTLSRHVLPRFDRKQTGGILKHLASSTANLRLTSDTLSTAGFSRTISEELIHGLTEMGMLDAGGLVLPHDELFIQTSADFPITAESLRMLGLSAKEVDATLATLTELRPAYLQSTKADSWALTASYPPGNTLDFLCIDLPNASSKQANISAYLDSVAQRTACQIISPLLPFSAATGFQTQTIGTPQSRRIFECLQTVNPAVLIATQSKDLAYLSATYDGSSSGWELFTSQATGQSKVVSAYTGSERRVTLASDWSPLPDAFAYYEIAREESQGQAKGGGSDDITLAQSASDDDGAYQNDYVVLTDGPGAGQRRLISAYDGAQHVAQVAKAWETAPDDTSTYVIERIVARGNVQAASSDTLTLDARASNLDDAYDGMTVYLVPDPDAESKTQEVCTALDTRQDEIANLAQVINEVQTTQSAAVTSGCAEVLDISSAQALLGMTYLDADPRPRRLIPVFLGGDTESNRDAAGKILDGLSRFTFARTKITLTDSVWSGLAREPWLYDLDLSQPLARSNLVREGALESLAKNHGTDPEAISNYLEIWTEVVGEDAKLAALHDALGWEPEDTRVLDAYLRASSTAPGQNPYELDGLTRLGPSFAIITDTTANAHFLVQVADMLNTPPLGPIGGDVNTAQWSRLNAVSSAALGVVAVRYGDDAFPGAADQLRRSVDVEKRDALMNSLIWTLSQTIPTITMPSSLFDYLLIDVEQSGCDTTSPIAQGITSVQLYMQRCRMALEPGIDVDHIPQVWWSWMNAYRLWEANRKIFLYPENYLDPTNRKSASPEFKRLESDLLQGRPTETNIAKRLMEYFNAFEQLSELVPIGACKKDQRALEGGQIDETTLIVGRTNTSPYGYYVREFTRSTLPEAPNGATFRQLEEWRAWINVDVKVDAPYVTPVWAFERLFVFWNEVNSTKSSTITSKSSDTASSTQSMWSITPHYTFQTTTGDWLSPQSLSEPFAVRVAPNTYSPAQNPNVQSSYTATQHYWAQPLALALPRGLPGAGTLSFTKGTKTANGNGTRFEGQLLAGDFIVANGQQLQVESIGAQNQSLVLRTEFVTDGNDTPFNVIPKDSKRTRYAPFAGPGLANVAKNFNVVNGDDDTRFTVDFMVGDYIEVKGEIRTVNAIFDDHQMTVTRTWGLTTPNPGKPYKIIPREDGAEKLLVFFGPNLDLDTDYGELPSGPPHENNPGEDPFISASNAFNSELYHGINLTNIVKNDPLLPDNGDITGYRSIMLSPTLDKREIRVFSPFYTESESQTSKLVRTAIDRENQTLFAERSERPLVSLYWGSSAPGSTANQQDFTKKDRALLYHINPDNATIIAINNQVGWSIFNTDEDSFLITVNNPSPVEVGTGVVLKTFSLTQAPQRDSAATGSIINKQMTFGPYSLDRQEFEEQTYRISRLNTGVGQALKQRLYVSIDQLLSLESQFLPESPFDQYYATPEGAPPPALDSNYLPEPVMDFSGSYGPYFWEIFYHAPTLIADWMTINQDHQQAKDWYEYIFNPMANSDPLGATGNDRYWRFRPFREHMDIPSLQEILTNTLEINHYNNDPFDPHAIARLRISAYAKYTVLRYVDNLITWGDALFTQDTRESITQATNLYILARDLLGRKPEVVGVFEQSTPLTYDEIKSHYPDGGIPQFLIDLENTPFVSGASSGAGYADVPINDIHAYFGVPDNAELSTYWETIDDRLYKIRHCMNINGMRRTLALFAPPLDPAALIAGLGSGGDIGGGAPPAPYPIPNYRFGYLVSVAKSLTDQVTRLGTGLLAALERKDAEALARLQLTNEAQLLSLGTEIKETTITQIEEQIASLMDARAGAEERQSHYTDLIDAGLLPTEVAQETTLGIAGGFKMGASILGAAASVSAAFPQVGSPFAMTYGGNQLGASLQNLAGWSSALANVFETANQILAIEAAHARRKEEWELQKSLAGFDIAQFDAQIAATQAQLEIAQRDLQIHASQIDQNQATQDAYKTKFTNESLYSWMAGKLASTYFQAYGLALEFARMAQRAYQFEYRSDSTYIAASYWDDLHKGLTAGEQLGQALSQLEGSYIRSGARIQNITKVISLRALDPVAFLSFLATGKTHFDLPERIFDEDFPGQYKRRIASVKVSLPAVVGPYRNIHATLTQTANRVVLQPDLDAVKFLLGEDTEVKAGVIEHNVRAYQKISLSKGQGDTGVFQPEASDSLYLPFEQTGVVSSWQLCMPKPSNLIDFESISDVILEIQYTAVDGGARFTEQVAGLAALRERQWTELIQPALQYQPDWSAFMTGPVTGERQTLRLTAQRLVPPNTSQPECLGAYLRLEVPEGTTLSSQHPYLTISIAGADPVTLLPSADGTAYAMFERPVPLEGGDAEIAVSFDLRPAYTPSSLRDASGERLDPAVLRDIQLVPFLSGRT</sequence>
<dbReference type="Proteomes" id="UP001202117">
    <property type="component" value="Unassembled WGS sequence"/>
</dbReference>
<feature type="domain" description="ABC toxin N-terminal" evidence="4">
    <location>
        <begin position="1491"/>
        <end position="1608"/>
    </location>
</feature>
<evidence type="ECO:0000259" key="3">
    <source>
        <dbReference type="Pfam" id="PF18413"/>
    </source>
</evidence>
<dbReference type="Pfam" id="PF18276">
    <property type="entry name" value="TcA_TcB_BD"/>
    <property type="match status" value="1"/>
</dbReference>
<name>A0ABS9RWG2_9GAMM</name>
<accession>A0ABS9RWG2</accession>